<dbReference type="Pfam" id="PF22106">
    <property type="entry name" value="NGO1945_C"/>
    <property type="match status" value="1"/>
</dbReference>
<gene>
    <name evidence="3" type="ORF">I596_1744</name>
</gene>
<keyword evidence="4" id="KW-1185">Reference proteome</keyword>
<dbReference type="InterPro" id="IPR044922">
    <property type="entry name" value="DUF2063_N_sf"/>
</dbReference>
<organism evidence="3 4">
    <name type="scientific">Dokdonella koreensis DS-123</name>
    <dbReference type="NCBI Taxonomy" id="1300342"/>
    <lineage>
        <taxon>Bacteria</taxon>
        <taxon>Pseudomonadati</taxon>
        <taxon>Pseudomonadota</taxon>
        <taxon>Gammaproteobacteria</taxon>
        <taxon>Lysobacterales</taxon>
        <taxon>Rhodanobacteraceae</taxon>
        <taxon>Dokdonella</taxon>
    </lineage>
</organism>
<dbReference type="AlphaFoldDB" id="A0A160DTQ5"/>
<evidence type="ECO:0000313" key="3">
    <source>
        <dbReference type="EMBL" id="ANB17768.1"/>
    </source>
</evidence>
<accession>A0A160DTQ5</accession>
<sequence>MADTAGSLDNAQRAFCAHLRDPDRHAAPADVAPRRMAVYHELVFNNLESLLAGNFPVIRSLHAEAAWHARVRAFLRDHRSHTPLFPEIGREFVRFLEARARAGTDDPPFLAELAHYEWSELALALDEATLADVPHDRDGDVVDGVPVLSPLVRLLAYRYPVHRIGPGAVPAEVPAQPTLIVLVRDAAGDVRFLEIDALTALLLETLQTPPLQPGRARVAALLDRLGRDAPALRESGLAILADLRRHGVILGTAPR</sequence>
<feature type="domain" description="NGO1945-like C-terminal" evidence="2">
    <location>
        <begin position="149"/>
        <end position="244"/>
    </location>
</feature>
<dbReference type="Proteomes" id="UP000076830">
    <property type="component" value="Chromosome"/>
</dbReference>
<dbReference type="OrthoDB" id="4146344at2"/>
<dbReference type="Gene3D" id="1.10.150.690">
    <property type="entry name" value="DUF2063"/>
    <property type="match status" value="1"/>
</dbReference>
<dbReference type="Pfam" id="PF09836">
    <property type="entry name" value="DUF2063"/>
    <property type="match status" value="1"/>
</dbReference>
<protein>
    <submittedName>
        <fullName evidence="3">Uncharacterized protein</fullName>
    </submittedName>
</protein>
<reference evidence="3 4" key="1">
    <citation type="submission" date="2016-04" db="EMBL/GenBank/DDBJ databases">
        <title>Complete genome sequence of Dokdonella koreensis DS-123T.</title>
        <authorList>
            <person name="Kim J.F."/>
            <person name="Lee H."/>
            <person name="Kwak M.-J."/>
        </authorList>
    </citation>
    <scope>NUCLEOTIDE SEQUENCE [LARGE SCALE GENOMIC DNA]</scope>
    <source>
        <strain evidence="3 4">DS-123</strain>
    </source>
</reference>
<evidence type="ECO:0000259" key="2">
    <source>
        <dbReference type="Pfam" id="PF22106"/>
    </source>
</evidence>
<dbReference type="EMBL" id="CP015249">
    <property type="protein sequence ID" value="ANB17768.1"/>
    <property type="molecule type" value="Genomic_DNA"/>
</dbReference>
<dbReference type="InterPro" id="IPR018640">
    <property type="entry name" value="DUF2063"/>
</dbReference>
<feature type="domain" description="Putative DNA-binding" evidence="1">
    <location>
        <begin position="11"/>
        <end position="96"/>
    </location>
</feature>
<dbReference type="STRING" id="1300342.I596_1744"/>
<dbReference type="InterPro" id="IPR054098">
    <property type="entry name" value="NGO1945-like_C"/>
</dbReference>
<evidence type="ECO:0000259" key="1">
    <source>
        <dbReference type="Pfam" id="PF09836"/>
    </source>
</evidence>
<dbReference type="Gene3D" id="3.90.930.50">
    <property type="match status" value="1"/>
</dbReference>
<evidence type="ECO:0000313" key="4">
    <source>
        <dbReference type="Proteomes" id="UP000076830"/>
    </source>
</evidence>
<proteinExistence type="predicted"/>
<dbReference type="KEGG" id="dko:I596_1744"/>
<dbReference type="RefSeq" id="WP_067646203.1">
    <property type="nucleotide sequence ID" value="NZ_CP015249.1"/>
</dbReference>
<name>A0A160DTQ5_9GAMM</name>
<dbReference type="PATRIC" id="fig|1300342.3.peg.1702"/>